<feature type="signal peptide" evidence="1">
    <location>
        <begin position="1"/>
        <end position="17"/>
    </location>
</feature>
<evidence type="ECO:0000256" key="1">
    <source>
        <dbReference type="SAM" id="SignalP"/>
    </source>
</evidence>
<name>A0ABT8CVM3_9FLAO</name>
<dbReference type="InterPro" id="IPR008969">
    <property type="entry name" value="CarboxyPept-like_regulatory"/>
</dbReference>
<proteinExistence type="predicted"/>
<organism evidence="2 3">
    <name type="scientific">Paenimyroides ceti</name>
    <dbReference type="NCBI Taxonomy" id="395087"/>
    <lineage>
        <taxon>Bacteria</taxon>
        <taxon>Pseudomonadati</taxon>
        <taxon>Bacteroidota</taxon>
        <taxon>Flavobacteriia</taxon>
        <taxon>Flavobacteriales</taxon>
        <taxon>Flavobacteriaceae</taxon>
        <taxon>Paenimyroides</taxon>
    </lineage>
</organism>
<dbReference type="EMBL" id="JAUFQU010000001">
    <property type="protein sequence ID" value="MDN3708559.1"/>
    <property type="molecule type" value="Genomic_DNA"/>
</dbReference>
<evidence type="ECO:0000313" key="3">
    <source>
        <dbReference type="Proteomes" id="UP001242368"/>
    </source>
</evidence>
<reference evidence="3" key="1">
    <citation type="journal article" date="2019" name="Int. J. Syst. Evol. Microbiol.">
        <title>The Global Catalogue of Microorganisms (GCM) 10K type strain sequencing project: providing services to taxonomists for standard genome sequencing and annotation.</title>
        <authorList>
            <consortium name="The Broad Institute Genomics Platform"/>
            <consortium name="The Broad Institute Genome Sequencing Center for Infectious Disease"/>
            <person name="Wu L."/>
            <person name="Ma J."/>
        </authorList>
    </citation>
    <scope>NUCLEOTIDE SEQUENCE [LARGE SCALE GENOMIC DNA]</scope>
    <source>
        <strain evidence="3">CECT 7184</strain>
    </source>
</reference>
<protein>
    <submittedName>
        <fullName evidence="2">Carboxypeptidase-like regulatory domain-containing protein</fullName>
    </submittedName>
</protein>
<dbReference type="SUPFAM" id="SSF49464">
    <property type="entry name" value="Carboxypeptidase regulatory domain-like"/>
    <property type="match status" value="1"/>
</dbReference>
<dbReference type="Pfam" id="PF13715">
    <property type="entry name" value="CarbopepD_reg_2"/>
    <property type="match status" value="1"/>
</dbReference>
<dbReference type="Gene3D" id="2.60.40.1120">
    <property type="entry name" value="Carboxypeptidase-like, regulatory domain"/>
    <property type="match status" value="1"/>
</dbReference>
<gene>
    <name evidence="2" type="ORF">QW060_15765</name>
</gene>
<accession>A0ABT8CVM3</accession>
<dbReference type="Proteomes" id="UP001242368">
    <property type="component" value="Unassembled WGS sequence"/>
</dbReference>
<dbReference type="RefSeq" id="WP_290364419.1">
    <property type="nucleotide sequence ID" value="NZ_JAUFQU010000001.1"/>
</dbReference>
<feature type="chain" id="PRO_5045211309" evidence="1">
    <location>
        <begin position="18"/>
        <end position="292"/>
    </location>
</feature>
<keyword evidence="3" id="KW-1185">Reference proteome</keyword>
<keyword evidence="1" id="KW-0732">Signal</keyword>
<evidence type="ECO:0000313" key="2">
    <source>
        <dbReference type="EMBL" id="MDN3708559.1"/>
    </source>
</evidence>
<sequence length="292" mass="33278">MLKICRVFLLFAFPAYAQVGGTVVDGETNEPIHYANVWNNDASAGATTNVEGTFEVKKAVENDVFIVNASGYETLLTKALEGDTIRLVKNHVMKDDLIVYPEKTLHHTIGDAHYENLYFNPGNIPWIYAKFFENTSEIRHVQYLSKAIVYTKSIVNDATFKLRILKPDADGCPGEDLIVEPIIVHVKRGNKKNIVDLLSYNVKMPEKGVFIGVEWLMTDNNRLKTMTYVKGQELFEDYRYAPDLISNTVEKSSAFRYMFGDWFSNEQFIQQKEPLKEIKTYIDPAIGLILSN</sequence>
<comment type="caution">
    <text evidence="2">The sequence shown here is derived from an EMBL/GenBank/DDBJ whole genome shotgun (WGS) entry which is preliminary data.</text>
</comment>